<dbReference type="InterPro" id="IPR001296">
    <property type="entry name" value="Glyco_trans_1"/>
</dbReference>
<evidence type="ECO:0000313" key="3">
    <source>
        <dbReference type="EMBL" id="MDM4018314.1"/>
    </source>
</evidence>
<dbReference type="CDD" id="cd03802">
    <property type="entry name" value="GT4_AviGT4-like"/>
    <property type="match status" value="1"/>
</dbReference>
<dbReference type="PANTHER" id="PTHR45947:SF3">
    <property type="entry name" value="SULFOQUINOVOSYL TRANSFERASE SQD2"/>
    <property type="match status" value="1"/>
</dbReference>
<dbReference type="Pfam" id="PF00534">
    <property type="entry name" value="Glycos_transf_1"/>
    <property type="match status" value="1"/>
</dbReference>
<dbReference type="InterPro" id="IPR050194">
    <property type="entry name" value="Glycosyltransferase_grp1"/>
</dbReference>
<evidence type="ECO:0000259" key="2">
    <source>
        <dbReference type="Pfam" id="PF13439"/>
    </source>
</evidence>
<dbReference type="RefSeq" id="WP_289166086.1">
    <property type="nucleotide sequence ID" value="NZ_JASZZN010000020.1"/>
</dbReference>
<dbReference type="PANTHER" id="PTHR45947">
    <property type="entry name" value="SULFOQUINOVOSYL TRANSFERASE SQD2"/>
    <property type="match status" value="1"/>
</dbReference>
<sequence length="368" mass="40567">MKVAIIGHLKHPIAKPFSGGLEAFTFDYVAALRDRGHDVTLFASGDSDHELGLSSVVDVATVRDSISRLGHIDHDWIEAVEDEAYGALMDRLAMEHFDVIHNHSLSPIPLRFASCQPCPVITTLHVPPLPRMTQEVRRRGAGSCGIFVNISQANAKSWSPELGQQRIIYNGVNENFWMQHQASKENRAIWFGRILADKGTHLAIEAAHEAGMPIDVVGPISDQVYFDNEVSPRLSSEDVYHGHQDHEVLSKLIGRAAVSVVTPCWDEPFGLVVTESLASGTPVAGFRRGALPEIVRQSVGRLADPGDTEDLARCISECRALDGGVCRRYVQEKFGFDRMVVAYEELYSRIELPRPLMRHSSIDGATAA</sequence>
<gene>
    <name evidence="3" type="ORF">QTN89_22880</name>
</gene>
<proteinExistence type="predicted"/>
<reference evidence="3 4" key="1">
    <citation type="submission" date="2023-06" db="EMBL/GenBank/DDBJ databases">
        <title>Roseiconus lacunae JC819 isolated from Gulf of Mannar region, Tamil Nadu.</title>
        <authorList>
            <person name="Pk S."/>
            <person name="Ch S."/>
            <person name="Ch V.R."/>
        </authorList>
    </citation>
    <scope>NUCLEOTIDE SEQUENCE [LARGE SCALE GENOMIC DNA]</scope>
    <source>
        <strain evidence="3 4">JC819</strain>
    </source>
</reference>
<comment type="caution">
    <text evidence="3">The sequence shown here is derived from an EMBL/GenBank/DDBJ whole genome shotgun (WGS) entry which is preliminary data.</text>
</comment>
<dbReference type="EMBL" id="JASZZN010000020">
    <property type="protein sequence ID" value="MDM4018314.1"/>
    <property type="molecule type" value="Genomic_DNA"/>
</dbReference>
<name>A0ABT7PP82_9BACT</name>
<feature type="domain" description="Glycosyltransferase subfamily 4-like N-terminal" evidence="2">
    <location>
        <begin position="19"/>
        <end position="174"/>
    </location>
</feature>
<dbReference type="Pfam" id="PF13439">
    <property type="entry name" value="Glyco_transf_4"/>
    <property type="match status" value="1"/>
</dbReference>
<evidence type="ECO:0000313" key="4">
    <source>
        <dbReference type="Proteomes" id="UP001239462"/>
    </source>
</evidence>
<keyword evidence="4" id="KW-1185">Reference proteome</keyword>
<dbReference type="Proteomes" id="UP001239462">
    <property type="component" value="Unassembled WGS sequence"/>
</dbReference>
<organism evidence="3 4">
    <name type="scientific">Roseiconus lacunae</name>
    <dbReference type="NCBI Taxonomy" id="2605694"/>
    <lineage>
        <taxon>Bacteria</taxon>
        <taxon>Pseudomonadati</taxon>
        <taxon>Planctomycetota</taxon>
        <taxon>Planctomycetia</taxon>
        <taxon>Pirellulales</taxon>
        <taxon>Pirellulaceae</taxon>
        <taxon>Roseiconus</taxon>
    </lineage>
</organism>
<feature type="domain" description="Glycosyl transferase family 1" evidence="1">
    <location>
        <begin position="180"/>
        <end position="316"/>
    </location>
</feature>
<dbReference type="SUPFAM" id="SSF53756">
    <property type="entry name" value="UDP-Glycosyltransferase/glycogen phosphorylase"/>
    <property type="match status" value="1"/>
</dbReference>
<accession>A0ABT7PP82</accession>
<evidence type="ECO:0000259" key="1">
    <source>
        <dbReference type="Pfam" id="PF00534"/>
    </source>
</evidence>
<protein>
    <submittedName>
        <fullName evidence="3">Glycosyltransferase family 4 protein</fullName>
    </submittedName>
</protein>
<dbReference type="Gene3D" id="3.40.50.2000">
    <property type="entry name" value="Glycogen Phosphorylase B"/>
    <property type="match status" value="2"/>
</dbReference>
<dbReference type="InterPro" id="IPR028098">
    <property type="entry name" value="Glyco_trans_4-like_N"/>
</dbReference>